<feature type="compositionally biased region" description="Basic and acidic residues" evidence="1">
    <location>
        <begin position="1"/>
        <end position="12"/>
    </location>
</feature>
<reference evidence="3 4" key="1">
    <citation type="submission" date="2021-01" db="EMBL/GenBank/DDBJ databases">
        <title>WGS of actinomycetes isolated from Thailand.</title>
        <authorList>
            <person name="Thawai C."/>
        </authorList>
    </citation>
    <scope>NUCLEOTIDE SEQUENCE [LARGE SCALE GENOMIC DNA]</scope>
    <source>
        <strain evidence="3 4">CH9-7</strain>
    </source>
</reference>
<dbReference type="SUPFAM" id="SSF46785">
    <property type="entry name" value="Winged helix' DNA-binding domain"/>
    <property type="match status" value="1"/>
</dbReference>
<dbReference type="InterPro" id="IPR036390">
    <property type="entry name" value="WH_DNA-bd_sf"/>
</dbReference>
<name>A0ABS1MY09_9ACTN</name>
<feature type="region of interest" description="Disordered" evidence="1">
    <location>
        <begin position="181"/>
        <end position="228"/>
    </location>
</feature>
<keyword evidence="4" id="KW-1185">Reference proteome</keyword>
<feature type="domain" description="HTH marR-type" evidence="2">
    <location>
        <begin position="35"/>
        <end position="174"/>
    </location>
</feature>
<sequence length="228" mass="24827">MSVIKKDRRDADADADSDSDVNANANTANADFGRATPTEELLYGVIRRLWPLHRTVVRAVERELTGTGLTAGEHALLDALRTDGPRTVPQLARTMGLDRQPVQRWVNHAAELGLVVTAPNPAHRRSPLIELTTEGTHVIRGIQDFEATELRHRLADLPAADVRTALHVLDRIGEEFHHLASAASTATTASDTHRTSARRDSPGIRETGDIKDDPDTLGGRGAPRKGRS</sequence>
<dbReference type="EMBL" id="JAERRI010000014">
    <property type="protein sequence ID" value="MBL1092639.1"/>
    <property type="molecule type" value="Genomic_DNA"/>
</dbReference>
<dbReference type="InterPro" id="IPR000835">
    <property type="entry name" value="HTH_MarR-typ"/>
</dbReference>
<proteinExistence type="predicted"/>
<protein>
    <submittedName>
        <fullName evidence="3">MarR family transcriptional regulator</fullName>
    </submittedName>
</protein>
<dbReference type="PANTHER" id="PTHR33164:SF99">
    <property type="entry name" value="MARR FAMILY REGULATORY PROTEIN"/>
    <property type="match status" value="1"/>
</dbReference>
<dbReference type="InterPro" id="IPR036388">
    <property type="entry name" value="WH-like_DNA-bd_sf"/>
</dbReference>
<dbReference type="RefSeq" id="WP_201808025.1">
    <property type="nucleotide sequence ID" value="NZ_JAERRI010000014.1"/>
</dbReference>
<dbReference type="PROSITE" id="PS50995">
    <property type="entry name" value="HTH_MARR_2"/>
    <property type="match status" value="1"/>
</dbReference>
<gene>
    <name evidence="3" type="ORF">JK360_25210</name>
</gene>
<dbReference type="Proteomes" id="UP000629371">
    <property type="component" value="Unassembled WGS sequence"/>
</dbReference>
<accession>A0ABS1MY09</accession>
<feature type="region of interest" description="Disordered" evidence="1">
    <location>
        <begin position="1"/>
        <end position="28"/>
    </location>
</feature>
<evidence type="ECO:0000313" key="3">
    <source>
        <dbReference type="EMBL" id="MBL1092639.1"/>
    </source>
</evidence>
<evidence type="ECO:0000256" key="1">
    <source>
        <dbReference type="SAM" id="MobiDB-lite"/>
    </source>
</evidence>
<dbReference type="Pfam" id="PF12802">
    <property type="entry name" value="MarR_2"/>
    <property type="match status" value="1"/>
</dbReference>
<dbReference type="Gene3D" id="1.10.10.10">
    <property type="entry name" value="Winged helix-like DNA-binding domain superfamily/Winged helix DNA-binding domain"/>
    <property type="match status" value="1"/>
</dbReference>
<evidence type="ECO:0000313" key="4">
    <source>
        <dbReference type="Proteomes" id="UP000629371"/>
    </source>
</evidence>
<organism evidence="3 4">
    <name type="scientific">Streptomyces siderophoricus</name>
    <dbReference type="NCBI Taxonomy" id="2802281"/>
    <lineage>
        <taxon>Bacteria</taxon>
        <taxon>Bacillati</taxon>
        <taxon>Actinomycetota</taxon>
        <taxon>Actinomycetes</taxon>
        <taxon>Kitasatosporales</taxon>
        <taxon>Streptomycetaceae</taxon>
        <taxon>Streptomyces</taxon>
    </lineage>
</organism>
<dbReference type="InterPro" id="IPR039422">
    <property type="entry name" value="MarR/SlyA-like"/>
</dbReference>
<dbReference type="PANTHER" id="PTHR33164">
    <property type="entry name" value="TRANSCRIPTIONAL REGULATOR, MARR FAMILY"/>
    <property type="match status" value="1"/>
</dbReference>
<dbReference type="SMART" id="SM00347">
    <property type="entry name" value="HTH_MARR"/>
    <property type="match status" value="1"/>
</dbReference>
<feature type="compositionally biased region" description="Basic and acidic residues" evidence="1">
    <location>
        <begin position="191"/>
        <end position="214"/>
    </location>
</feature>
<feature type="compositionally biased region" description="Low complexity" evidence="1">
    <location>
        <begin position="181"/>
        <end position="190"/>
    </location>
</feature>
<evidence type="ECO:0000259" key="2">
    <source>
        <dbReference type="PROSITE" id="PS50995"/>
    </source>
</evidence>
<comment type="caution">
    <text evidence="3">The sequence shown here is derived from an EMBL/GenBank/DDBJ whole genome shotgun (WGS) entry which is preliminary data.</text>
</comment>